<dbReference type="EMBL" id="CM037614">
    <property type="protein sequence ID" value="KAH8015763.1"/>
    <property type="molecule type" value="Genomic_DNA"/>
</dbReference>
<proteinExistence type="predicted"/>
<accession>A0ACB8G7L7</accession>
<evidence type="ECO:0000313" key="2">
    <source>
        <dbReference type="Proteomes" id="UP000827872"/>
    </source>
</evidence>
<protein>
    <submittedName>
        <fullName evidence="1">Uncharacterized protein</fullName>
    </submittedName>
</protein>
<name>A0ACB8G7L7_9SAUR</name>
<organism evidence="1 2">
    <name type="scientific">Sphaerodactylus townsendi</name>
    <dbReference type="NCBI Taxonomy" id="933632"/>
    <lineage>
        <taxon>Eukaryota</taxon>
        <taxon>Metazoa</taxon>
        <taxon>Chordata</taxon>
        <taxon>Craniata</taxon>
        <taxon>Vertebrata</taxon>
        <taxon>Euteleostomi</taxon>
        <taxon>Lepidosauria</taxon>
        <taxon>Squamata</taxon>
        <taxon>Bifurcata</taxon>
        <taxon>Gekkota</taxon>
        <taxon>Sphaerodactylidae</taxon>
        <taxon>Sphaerodactylus</taxon>
    </lineage>
</organism>
<evidence type="ECO:0000313" key="1">
    <source>
        <dbReference type="EMBL" id="KAH8015763.1"/>
    </source>
</evidence>
<dbReference type="Proteomes" id="UP000827872">
    <property type="component" value="Linkage Group LG01"/>
</dbReference>
<comment type="caution">
    <text evidence="1">The sequence shown here is derived from an EMBL/GenBank/DDBJ whole genome shotgun (WGS) entry which is preliminary data.</text>
</comment>
<keyword evidence="2" id="KW-1185">Reference proteome</keyword>
<gene>
    <name evidence="1" type="ORF">K3G42_008252</name>
</gene>
<reference evidence="1" key="1">
    <citation type="submission" date="2021-08" db="EMBL/GenBank/DDBJ databases">
        <title>The first chromosome-level gecko genome reveals the dynamic sex chromosomes of Neotropical dwarf geckos (Sphaerodactylidae: Sphaerodactylus).</title>
        <authorList>
            <person name="Pinto B.J."/>
            <person name="Keating S.E."/>
            <person name="Gamble T."/>
        </authorList>
    </citation>
    <scope>NUCLEOTIDE SEQUENCE</scope>
    <source>
        <strain evidence="1">TG3544</strain>
    </source>
</reference>
<sequence>MLMPARTPSSPPCPPPKTLSGRRNSSVLCSERRLPHIISLLGPVGIQPAPLPPLSEHPQHQIRVELGLRRHEVSWETRLPLGGPLEWGGELVPVSSCRLPINRKYFVTRFDRAQQTSSLRVR</sequence>